<feature type="compositionally biased region" description="Low complexity" evidence="17">
    <location>
        <begin position="2385"/>
        <end position="2404"/>
    </location>
</feature>
<reference evidence="20" key="1">
    <citation type="submission" date="2016-04" db="EMBL/GenBank/DDBJ databases">
        <authorList>
            <person name="Nguyen H.D."/>
            <person name="Samba Siva P."/>
            <person name="Cullis J."/>
            <person name="Levesque C.A."/>
            <person name="Hambleton S."/>
        </authorList>
    </citation>
    <scope>NUCLEOTIDE SEQUENCE</scope>
    <source>
        <strain evidence="20">DAOMC 236416</strain>
    </source>
</reference>
<dbReference type="InterPro" id="IPR002048">
    <property type="entry name" value="EF_hand_dom"/>
</dbReference>
<accession>A0A177TRH9</accession>
<dbReference type="Gene3D" id="1.10.287.70">
    <property type="match status" value="4"/>
</dbReference>
<feature type="region of interest" description="Disordered" evidence="17">
    <location>
        <begin position="1"/>
        <end position="81"/>
    </location>
</feature>
<feature type="region of interest" description="Disordered" evidence="17">
    <location>
        <begin position="2162"/>
        <end position="2188"/>
    </location>
</feature>
<feature type="region of interest" description="Disordered" evidence="17">
    <location>
        <begin position="568"/>
        <end position="589"/>
    </location>
</feature>
<feature type="compositionally biased region" description="Basic and acidic residues" evidence="17">
    <location>
        <begin position="274"/>
        <end position="285"/>
    </location>
</feature>
<protein>
    <recommendedName>
        <fullName evidence="16">Calcium-channel protein CCH1</fullName>
    </recommendedName>
</protein>
<feature type="compositionally biased region" description="Basic and acidic residues" evidence="17">
    <location>
        <begin position="2513"/>
        <end position="2535"/>
    </location>
</feature>
<keyword evidence="11" id="KW-0406">Ion transport</keyword>
<evidence type="ECO:0000259" key="19">
    <source>
        <dbReference type="PROSITE" id="PS50222"/>
    </source>
</evidence>
<keyword evidence="8" id="KW-0106">Calcium</keyword>
<evidence type="ECO:0000256" key="17">
    <source>
        <dbReference type="SAM" id="MobiDB-lite"/>
    </source>
</evidence>
<feature type="transmembrane region" description="Helical" evidence="18">
    <location>
        <begin position="1142"/>
        <end position="1168"/>
    </location>
</feature>
<keyword evidence="12 18" id="KW-0472">Membrane</keyword>
<dbReference type="Pfam" id="PF00520">
    <property type="entry name" value="Ion_trans"/>
    <property type="match status" value="4"/>
</dbReference>
<evidence type="ECO:0000313" key="20">
    <source>
        <dbReference type="EMBL" id="KAE8257381.1"/>
    </source>
</evidence>
<dbReference type="Proteomes" id="UP000077521">
    <property type="component" value="Unassembled WGS sequence"/>
</dbReference>
<feature type="transmembrane region" description="Helical" evidence="18">
    <location>
        <begin position="1574"/>
        <end position="1598"/>
    </location>
</feature>
<feature type="region of interest" description="Disordered" evidence="17">
    <location>
        <begin position="2309"/>
        <end position="2363"/>
    </location>
</feature>
<dbReference type="InterPro" id="IPR027359">
    <property type="entry name" value="Volt_channel_dom_sf"/>
</dbReference>
<feature type="compositionally biased region" description="Polar residues" evidence="17">
    <location>
        <begin position="304"/>
        <end position="314"/>
    </location>
</feature>
<evidence type="ECO:0000256" key="16">
    <source>
        <dbReference type="ARBA" id="ARBA00067459"/>
    </source>
</evidence>
<feature type="compositionally biased region" description="Polar residues" evidence="17">
    <location>
        <begin position="200"/>
        <end position="210"/>
    </location>
</feature>
<feature type="transmembrane region" description="Helical" evidence="18">
    <location>
        <begin position="1954"/>
        <end position="1980"/>
    </location>
</feature>
<feature type="compositionally biased region" description="Low complexity" evidence="17">
    <location>
        <begin position="46"/>
        <end position="58"/>
    </location>
</feature>
<feature type="transmembrane region" description="Helical" evidence="18">
    <location>
        <begin position="1619"/>
        <end position="1643"/>
    </location>
</feature>
<dbReference type="Gene3D" id="1.20.120.350">
    <property type="entry name" value="Voltage-gated potassium channels. Chain C"/>
    <property type="match status" value="5"/>
</dbReference>
<dbReference type="FunFam" id="1.10.287.70:FF:000153">
    <property type="entry name" value="High-affinity cell membrane calcium channel protein"/>
    <property type="match status" value="1"/>
</dbReference>
<dbReference type="EMBL" id="LWDF02000113">
    <property type="protein sequence ID" value="KAE8257381.1"/>
    <property type="molecule type" value="Genomic_DNA"/>
</dbReference>
<feature type="compositionally biased region" description="Basic and acidic residues" evidence="17">
    <location>
        <begin position="2331"/>
        <end position="2340"/>
    </location>
</feature>
<organism evidence="20 21">
    <name type="scientific">Tilletia indica</name>
    <dbReference type="NCBI Taxonomy" id="43049"/>
    <lineage>
        <taxon>Eukaryota</taxon>
        <taxon>Fungi</taxon>
        <taxon>Dikarya</taxon>
        <taxon>Basidiomycota</taxon>
        <taxon>Ustilaginomycotina</taxon>
        <taxon>Exobasidiomycetes</taxon>
        <taxon>Tilletiales</taxon>
        <taxon>Tilletiaceae</taxon>
        <taxon>Tilletia</taxon>
    </lineage>
</organism>
<feature type="compositionally biased region" description="Polar residues" evidence="17">
    <location>
        <begin position="241"/>
        <end position="251"/>
    </location>
</feature>
<keyword evidence="21" id="KW-1185">Reference proteome</keyword>
<evidence type="ECO:0000256" key="11">
    <source>
        <dbReference type="ARBA" id="ARBA00023065"/>
    </source>
</evidence>
<keyword evidence="4" id="KW-0597">Phosphoprotein</keyword>
<feature type="region of interest" description="Disordered" evidence="17">
    <location>
        <begin position="237"/>
        <end position="314"/>
    </location>
</feature>
<feature type="region of interest" description="Disordered" evidence="17">
    <location>
        <begin position="2513"/>
        <end position="2656"/>
    </location>
</feature>
<feature type="transmembrane region" description="Helical" evidence="18">
    <location>
        <begin position="1891"/>
        <end position="1910"/>
    </location>
</feature>
<feature type="compositionally biased region" description="Pro residues" evidence="17">
    <location>
        <begin position="2348"/>
        <end position="2363"/>
    </location>
</feature>
<feature type="transmembrane region" description="Helical" evidence="18">
    <location>
        <begin position="948"/>
        <end position="971"/>
    </location>
</feature>
<feature type="transmembrane region" description="Helical" evidence="18">
    <location>
        <begin position="1090"/>
        <end position="1108"/>
    </location>
</feature>
<feature type="compositionally biased region" description="Polar residues" evidence="17">
    <location>
        <begin position="169"/>
        <end position="183"/>
    </location>
</feature>
<feature type="compositionally biased region" description="Polar residues" evidence="17">
    <location>
        <begin position="2599"/>
        <end position="2613"/>
    </location>
</feature>
<evidence type="ECO:0000313" key="21">
    <source>
        <dbReference type="Proteomes" id="UP000077521"/>
    </source>
</evidence>
<feature type="transmembrane region" description="Helical" evidence="18">
    <location>
        <begin position="917"/>
        <end position="936"/>
    </location>
</feature>
<comment type="similarity">
    <text evidence="15">Belongs to the calcium channel alpha-1 subunit (TC 1.A.1.11) family.</text>
</comment>
<evidence type="ECO:0000256" key="4">
    <source>
        <dbReference type="ARBA" id="ARBA00022553"/>
    </source>
</evidence>
<keyword evidence="5" id="KW-0109">Calcium transport</keyword>
<comment type="caution">
    <text evidence="20">The sequence shown here is derived from an EMBL/GenBank/DDBJ whole genome shotgun (WGS) entry which is preliminary data.</text>
</comment>
<evidence type="ECO:0000256" key="13">
    <source>
        <dbReference type="ARBA" id="ARBA00023180"/>
    </source>
</evidence>
<evidence type="ECO:0000256" key="8">
    <source>
        <dbReference type="ARBA" id="ARBA00022837"/>
    </source>
</evidence>
<evidence type="ECO:0000256" key="9">
    <source>
        <dbReference type="ARBA" id="ARBA00022882"/>
    </source>
</evidence>
<dbReference type="GO" id="GO:0005509">
    <property type="term" value="F:calcium ion binding"/>
    <property type="evidence" value="ECO:0007669"/>
    <property type="project" value="InterPro"/>
</dbReference>
<dbReference type="PANTHER" id="PTHR45628:SF7">
    <property type="entry name" value="VOLTAGE-DEPENDENT CALCIUM CHANNEL TYPE A SUBUNIT ALPHA-1"/>
    <property type="match status" value="1"/>
</dbReference>
<feature type="transmembrane region" description="Helical" evidence="18">
    <location>
        <begin position="494"/>
        <end position="515"/>
    </location>
</feature>
<feature type="transmembrane region" description="Helical" evidence="18">
    <location>
        <begin position="1535"/>
        <end position="1554"/>
    </location>
</feature>
<feature type="transmembrane region" description="Helical" evidence="18">
    <location>
        <begin position="1992"/>
        <end position="2011"/>
    </location>
</feature>
<evidence type="ECO:0000256" key="1">
    <source>
        <dbReference type="ARBA" id="ARBA00004651"/>
    </source>
</evidence>
<feature type="transmembrane region" description="Helical" evidence="18">
    <location>
        <begin position="1019"/>
        <end position="1038"/>
    </location>
</feature>
<dbReference type="GO" id="GO:0098703">
    <property type="term" value="P:calcium ion import across plasma membrane"/>
    <property type="evidence" value="ECO:0007669"/>
    <property type="project" value="TreeGrafter"/>
</dbReference>
<evidence type="ECO:0000256" key="6">
    <source>
        <dbReference type="ARBA" id="ARBA00022673"/>
    </source>
</evidence>
<dbReference type="InterPro" id="IPR050599">
    <property type="entry name" value="VDCC_alpha-1_subunit"/>
</dbReference>
<keyword evidence="9" id="KW-0851">Voltage-gated channel</keyword>
<name>A0A177TRH9_9BASI</name>
<feature type="compositionally biased region" description="Basic and acidic residues" evidence="17">
    <location>
        <begin position="2423"/>
        <end position="2437"/>
    </location>
</feature>
<sequence>MSSPPVSRPATPPTEGLLRPSPVPTPRGSHASAGTLAAGGGDQGLRVSSSASVTSHRSGAGGLSSYHHHSPTPSYSSSMSYPSATDIHISSYYFGNMDPDVGGRAEADWTSASAASASASGNESNLSASTNASAGPSNAAADAGPSSTLRGPASSRLRNETDIPDVIATTASGDTSTLATGSTGRRRHQGWNSAAFVNPTLDSHNMTPTTARGAISPERTPMQGTHFNWQDLDRRADISQPGFSEPSSSRATLEPNHFDPETSIPIPSGPLLADTEHNEPQEYMRGHPAPGESPESGPFHMHSRTANADASTASLSDAMSGTIMGSRFVDEPLEWNADEEEGRVNLTGGPGQLHRKDSSDVIAAAGGGNLPHNHNLGAAGGALADGARTGLNRVSKSISRLSRRIVNMDGKAAGGLQGGGAHVRLPPDVDDVAEQDEDSSDDDQLMVVDHITKAKAADGSPAHIGHNQLRGQTLGCLGPNNPLRKACAKLMDNWWIEPFILSMILLNVVLLVLQSSRSVYKQPRKVGYFDYWEDYALLAVFGFFTVEVICRIVVSGLVINPPPMYIPEPVRTDSPPPDGGSQQTSAHTSMLQADEYRKRASASNTLTTFNQLGENLKRTAERALKVDPFDSQKPETYERSPNRVTFPRRPFEYADARMQSADTIASLALDPSAPLPEGPSKAGFRTHARMASGQSALKHGLTERRQATLEFANAMAERKGTLPIDPAVPFVEAIMTQRAQAAHYAYLRHSWNRVDLVAVLSFWAMFALCMANVENTGSYHIYIFRALSVLRAARLLTITTGTTTILQSLKLAAPLLVNVTFFIIFFMLLFSIIGIQAFKGSYRRSCVWVGAGSDQQPGSNYTLSQICGGYLAADGTRQGHFNTDLTPSGSGAKGYICPLGQICVEQDTNPMSGVQSFDNIVASLLQIVIIISSNGWSQTMYDMIDADYFVSCLFFIISLIMMNFWMANLFVAVITNTFATITAETKQSAFANEKIVKEPKTDDNAQPRRRRVADVYKRIWSWTKLIWLAAIVADLGIQAARTPHDSPQRIRVYDNAELWFSVAFDVEIIFRFFAFLLDNDWRSFLAHRRNIVDFGLAVITSISQIPVIKNSSVYPWLTGFQVARFYRVIAAVPRMEALLYRVFGSMAGLFNMIMFLLLMVGLAALIGVQLFRGDIPSQDEDGNSIEMNFKQMYNSYLAMYQIFSSENWTDIMWHSVVYELPFKQTVFAGVFISGWFLFANFIVLQMFIAVINENFGVAEGQKRQQQLEAFLKRNEAPEASTTHKLLNILSPYRYLRQRNAKILGGEKGAKDEDTDQQINEKHKRQRSLQTLMDASFANKSVNAVKRALRLDKPDEPVPLDTMRARQFRQSLSGAEILAAPGSMRNIMSIYEGPRSDDAGRLYARDRQLSRMRTDLGLGSRQSMTQAEVDAAYRARANDPRVEAARFLNSHPSYDKSLWLFSNMSPIRRFCQSLHPPSYGERIFGRQASRVRNAIFRISIFLAIVGSVVVAGIATPAYRRAWYQNNGLKRDSWFSLLEVVLSVFFVFEFFVKVIADGFAFTPNAYLLSVWNALDLFVLITLLINVSTEMAVIGGVSRFTRALKAFRALRLINLTEVMKNTFRAIAIAGAGRIVDASVLALLYIIPYAVWGQRLFSGLLYSCNDGGDSILSKRDCVGEYGFSASEWEFLAPRVWANPTEGSVYSFDDFKSSLLILFEIVSLEGWINVMSTAMSIAGKDRQLQQDSRQINAMFFVIYNLVGAVFVLTLFVSVIIENFQTFSGAAFQTTEQRQWLDLKKLIFRQRPSKRPVQKPTGAARAWCFERAVQKTGWWSRSVTIVYILNVIVLTTQRYGDPDWVERLREIVYLVFTLIYSADIAVRMYGLGIRSFVETWWNLYDLAVVAGTLATTIPLLRPGVGPQVNIQFQKIFLTGIAFKLVQKSDSLNQLFKLAVASLPAILNLFLLWLTFFLVFAIMLVEVFGLTKWGSNETYSKNFSTLIGSLVFLSMMSTGEGWNSYMHDYTLSDPACTPSLNYLDTDCGSTGWAYGLFIGWNVVSMYIFLNMFTGTVVENFSYIFQVGGKMSLSRAQIRGFKKAWALYDPGRTGYMTRDKFIPFFRSLTGVLDVKAYPAEGTVQALLKTSSGTDFSGSPSKSGAILSPFARLRGGSPGATSPSKPSSPDRSTFKWPPSPRSPRGLVVEGVDVKKLRNALTSLNTAEIRRRKARFNRLYHDALLQDEDEKGLSFTEMLILLARYKLIDESQSLEVEELIERRLQMERVEDSINLERVRGVMRMVYLRHRFVAIRAAAKTTLAVPGGRSPNQTLPTERPFDFGPDESRQSRAADESVVSSQPAPPIPTIVLDPAPPSRKPTLSLDLTAISNLNQIASSGSNAQATGTATAGQFGQPQSGQGGDIPTSRSAQAVLYRHNSEDGDRSTSRERLVPSARDSMEVLDTPSDMSRRGSEGLAVDPRRLSPQSSPSLDMIGRRASPRIEEFQQTRWGQTMRRMSRLSRDVDGEFQFEFDREQPGETDRDQDRDMAEYGDTASWRRSRIMSSSGNFAGGGSVGSGPRSRENSGQWTLRGVTRSWFNRNPEDGDIAYHQPAPNSAPSVTPPSRQTTDPRSEAETEDNSANSSRQGSFYVLHGHQPRDRSRSSGYWPAF</sequence>
<evidence type="ECO:0000256" key="3">
    <source>
        <dbReference type="ARBA" id="ARBA00022475"/>
    </source>
</evidence>
<dbReference type="FunFam" id="1.10.287.70:FF:000118">
    <property type="entry name" value="Calcium channel subunit Cch1"/>
    <property type="match status" value="1"/>
</dbReference>
<dbReference type="FunFam" id="1.10.287.70:FF:000093">
    <property type="entry name" value="Calcium channel subunit Cch1"/>
    <property type="match status" value="1"/>
</dbReference>
<keyword evidence="3" id="KW-1003">Cell membrane</keyword>
<feature type="compositionally biased region" description="Polar residues" evidence="17">
    <location>
        <begin position="580"/>
        <end position="589"/>
    </location>
</feature>
<proteinExistence type="inferred from homology"/>
<keyword evidence="10 18" id="KW-1133">Transmembrane helix</keyword>
<keyword evidence="7 18" id="KW-0812">Transmembrane</keyword>
<feature type="compositionally biased region" description="Low complexity" evidence="17">
    <location>
        <begin position="71"/>
        <end position="81"/>
    </location>
</feature>
<feature type="transmembrane region" description="Helical" evidence="18">
    <location>
        <begin position="1493"/>
        <end position="1514"/>
    </location>
</feature>
<dbReference type="GO" id="GO:0008331">
    <property type="term" value="F:high voltage-gated calcium channel activity"/>
    <property type="evidence" value="ECO:0007669"/>
    <property type="project" value="TreeGrafter"/>
</dbReference>
<feature type="region of interest" description="Disordered" evidence="17">
    <location>
        <begin position="119"/>
        <end position="221"/>
    </location>
</feature>
<feature type="domain" description="EF-hand" evidence="19">
    <location>
        <begin position="2084"/>
        <end position="2119"/>
    </location>
</feature>
<feature type="transmembrane region" description="Helical" evidence="18">
    <location>
        <begin position="2040"/>
        <end position="2058"/>
    </location>
</feature>
<feature type="transmembrane region" description="Helical" evidence="18">
    <location>
        <begin position="535"/>
        <end position="559"/>
    </location>
</feature>
<keyword evidence="2" id="KW-0813">Transport</keyword>
<feature type="transmembrane region" description="Helical" evidence="18">
    <location>
        <begin position="1226"/>
        <end position="1248"/>
    </location>
</feature>
<feature type="transmembrane region" description="Helical" evidence="18">
    <location>
        <begin position="815"/>
        <end position="835"/>
    </location>
</feature>
<evidence type="ECO:0000256" key="15">
    <source>
        <dbReference type="ARBA" id="ARBA00061395"/>
    </source>
</evidence>
<dbReference type="PROSITE" id="PS50222">
    <property type="entry name" value="EF_HAND_2"/>
    <property type="match status" value="1"/>
</dbReference>
<evidence type="ECO:0000256" key="10">
    <source>
        <dbReference type="ARBA" id="ARBA00022989"/>
    </source>
</evidence>
<evidence type="ECO:0000256" key="14">
    <source>
        <dbReference type="ARBA" id="ARBA00023303"/>
    </source>
</evidence>
<feature type="transmembrane region" description="Helical" evidence="18">
    <location>
        <begin position="1746"/>
        <end position="1771"/>
    </location>
</feature>
<dbReference type="SUPFAM" id="SSF81324">
    <property type="entry name" value="Voltage-gated potassium channels"/>
    <property type="match status" value="4"/>
</dbReference>
<feature type="transmembrane region" description="Helical" evidence="18">
    <location>
        <begin position="1710"/>
        <end position="1734"/>
    </location>
</feature>
<feature type="transmembrane region" description="Helical" evidence="18">
    <location>
        <begin position="1058"/>
        <end position="1078"/>
    </location>
</feature>
<evidence type="ECO:0000256" key="12">
    <source>
        <dbReference type="ARBA" id="ARBA00023136"/>
    </source>
</evidence>
<evidence type="ECO:0000256" key="2">
    <source>
        <dbReference type="ARBA" id="ARBA00022448"/>
    </source>
</evidence>
<evidence type="ECO:0000256" key="5">
    <source>
        <dbReference type="ARBA" id="ARBA00022568"/>
    </source>
</evidence>
<dbReference type="GO" id="GO:0005891">
    <property type="term" value="C:voltage-gated calcium channel complex"/>
    <property type="evidence" value="ECO:0007669"/>
    <property type="project" value="TreeGrafter"/>
</dbReference>
<feature type="compositionally biased region" description="Pro residues" evidence="17">
    <location>
        <begin position="1"/>
        <end position="12"/>
    </location>
</feature>
<feature type="compositionally biased region" description="Low complexity" evidence="17">
    <location>
        <begin position="119"/>
        <end position="147"/>
    </location>
</feature>
<feature type="transmembrane region" description="Helical" evidence="18">
    <location>
        <begin position="1861"/>
        <end position="1879"/>
    </location>
</feature>
<dbReference type="PANTHER" id="PTHR45628">
    <property type="entry name" value="VOLTAGE-DEPENDENT CALCIUM CHANNEL TYPE A SUBUNIT ALPHA-1"/>
    <property type="match status" value="1"/>
</dbReference>
<comment type="subcellular location">
    <subcellularLocation>
        <location evidence="1">Cell membrane</location>
        <topology evidence="1">Multi-pass membrane protein</topology>
    </subcellularLocation>
</comment>
<evidence type="ECO:0000256" key="18">
    <source>
        <dbReference type="SAM" id="Phobius"/>
    </source>
</evidence>
<keyword evidence="6" id="KW-0107">Calcium channel</keyword>
<reference evidence="20" key="2">
    <citation type="journal article" date="2019" name="IMA Fungus">
        <title>Genome sequencing and comparison of five Tilletia species to identify candidate genes for the detection of regulated species infecting wheat.</title>
        <authorList>
            <person name="Nguyen H.D.T."/>
            <person name="Sultana T."/>
            <person name="Kesanakurti P."/>
            <person name="Hambleton S."/>
        </authorList>
    </citation>
    <scope>NUCLEOTIDE SEQUENCE</scope>
    <source>
        <strain evidence="20">DAOMC 236416</strain>
    </source>
</reference>
<keyword evidence="14" id="KW-0407">Ion channel</keyword>
<gene>
    <name evidence="20" type="ORF">A4X13_0g2392</name>
</gene>
<feature type="compositionally biased region" description="Polar residues" evidence="17">
    <location>
        <begin position="2166"/>
        <end position="2178"/>
    </location>
</feature>
<dbReference type="InterPro" id="IPR005821">
    <property type="entry name" value="Ion_trans_dom"/>
</dbReference>
<evidence type="ECO:0000256" key="7">
    <source>
        <dbReference type="ARBA" id="ARBA00022692"/>
    </source>
</evidence>
<keyword evidence="13" id="KW-0325">Glycoprotein</keyword>
<feature type="region of interest" description="Disordered" evidence="17">
    <location>
        <begin position="2385"/>
        <end position="2479"/>
    </location>
</feature>